<protein>
    <submittedName>
        <fullName evidence="2">Uncharacterized protein</fullName>
    </submittedName>
</protein>
<gene>
    <name evidence="2" type="ORF">ODALV1_LOCUS10548</name>
</gene>
<evidence type="ECO:0000313" key="3">
    <source>
        <dbReference type="Proteomes" id="UP001642540"/>
    </source>
</evidence>
<comment type="caution">
    <text evidence="2">The sequence shown here is derived from an EMBL/GenBank/DDBJ whole genome shotgun (WGS) entry which is preliminary data.</text>
</comment>
<evidence type="ECO:0000313" key="2">
    <source>
        <dbReference type="EMBL" id="CAL8100451.1"/>
    </source>
</evidence>
<name>A0ABP1QI25_9HEXA</name>
<reference evidence="2 3" key="1">
    <citation type="submission" date="2024-08" db="EMBL/GenBank/DDBJ databases">
        <authorList>
            <person name="Cucini C."/>
            <person name="Frati F."/>
        </authorList>
    </citation>
    <scope>NUCLEOTIDE SEQUENCE [LARGE SCALE GENOMIC DNA]</scope>
</reference>
<evidence type="ECO:0000256" key="1">
    <source>
        <dbReference type="SAM" id="MobiDB-lite"/>
    </source>
</evidence>
<dbReference type="PRINTS" id="PR00021">
    <property type="entry name" value="PRORICH"/>
</dbReference>
<accession>A0ABP1QI25</accession>
<dbReference type="EMBL" id="CAXLJM020000032">
    <property type="protein sequence ID" value="CAL8100451.1"/>
    <property type="molecule type" value="Genomic_DNA"/>
</dbReference>
<dbReference type="Proteomes" id="UP001642540">
    <property type="component" value="Unassembled WGS sequence"/>
</dbReference>
<proteinExistence type="predicted"/>
<organism evidence="2 3">
    <name type="scientific">Orchesella dallaii</name>
    <dbReference type="NCBI Taxonomy" id="48710"/>
    <lineage>
        <taxon>Eukaryota</taxon>
        <taxon>Metazoa</taxon>
        <taxon>Ecdysozoa</taxon>
        <taxon>Arthropoda</taxon>
        <taxon>Hexapoda</taxon>
        <taxon>Collembola</taxon>
        <taxon>Entomobryomorpha</taxon>
        <taxon>Entomobryoidea</taxon>
        <taxon>Orchesellidae</taxon>
        <taxon>Orchesellinae</taxon>
        <taxon>Orchesella</taxon>
    </lineage>
</organism>
<keyword evidence="3" id="KW-1185">Reference proteome</keyword>
<sequence>MSTYRWCGWCCCCRPQECICCRCCLCSNCCRCPPPCLPCVCPMPQMPQMPCMGPPPPPTRIIREQVLVPYPVPVPMCPTPTCPPPCIPQCSPPCGGGDCCTPRTMPRECCYEPDPLIEIYHPCPPAFPKRCKFTKQNFPAGTVNRAGISGARSGTKDFRGWPNSRRSN</sequence>
<feature type="region of interest" description="Disordered" evidence="1">
    <location>
        <begin position="144"/>
        <end position="168"/>
    </location>
</feature>